<evidence type="ECO:0000313" key="2">
    <source>
        <dbReference type="EMBL" id="CEG46130.1"/>
    </source>
</evidence>
<evidence type="ECO:0000313" key="3">
    <source>
        <dbReference type="Proteomes" id="UP000054928"/>
    </source>
</evidence>
<keyword evidence="1" id="KW-1133">Transmembrane helix</keyword>
<evidence type="ECO:0000256" key="1">
    <source>
        <dbReference type="SAM" id="Phobius"/>
    </source>
</evidence>
<protein>
    <submittedName>
        <fullName evidence="2">Uncharacterized protein</fullName>
    </submittedName>
</protein>
<keyword evidence="1" id="KW-0472">Membrane</keyword>
<dbReference type="EMBL" id="CCYD01002047">
    <property type="protein sequence ID" value="CEG46130.1"/>
    <property type="molecule type" value="Genomic_DNA"/>
</dbReference>
<keyword evidence="3" id="KW-1185">Reference proteome</keyword>
<accession>A0A0P1AX35</accession>
<organism evidence="2 3">
    <name type="scientific">Plasmopara halstedii</name>
    <name type="common">Downy mildew of sunflower</name>
    <dbReference type="NCBI Taxonomy" id="4781"/>
    <lineage>
        <taxon>Eukaryota</taxon>
        <taxon>Sar</taxon>
        <taxon>Stramenopiles</taxon>
        <taxon>Oomycota</taxon>
        <taxon>Peronosporomycetes</taxon>
        <taxon>Peronosporales</taxon>
        <taxon>Peronosporaceae</taxon>
        <taxon>Plasmopara</taxon>
    </lineage>
</organism>
<sequence>MANSFSGDAKAQTAVDSHLFLMFSAGWAVFSLATKAISFPKMVSLFFEREHRFH</sequence>
<feature type="transmembrane region" description="Helical" evidence="1">
    <location>
        <begin position="20"/>
        <end position="39"/>
    </location>
</feature>
<dbReference type="RefSeq" id="XP_024582499.1">
    <property type="nucleotide sequence ID" value="XM_024716952.1"/>
</dbReference>
<keyword evidence="1" id="KW-0812">Transmembrane</keyword>
<dbReference type="Proteomes" id="UP000054928">
    <property type="component" value="Unassembled WGS sequence"/>
</dbReference>
<dbReference type="GeneID" id="36397606"/>
<reference evidence="3" key="1">
    <citation type="submission" date="2014-09" db="EMBL/GenBank/DDBJ databases">
        <authorList>
            <person name="Sharma Rahul"/>
            <person name="Thines Marco"/>
        </authorList>
    </citation>
    <scope>NUCLEOTIDE SEQUENCE [LARGE SCALE GENOMIC DNA]</scope>
</reference>
<proteinExistence type="predicted"/>
<name>A0A0P1AX35_PLAHL</name>
<dbReference type="AlphaFoldDB" id="A0A0P1AX35"/>